<comment type="caution">
    <text evidence="2">The sequence shown here is derived from an EMBL/GenBank/DDBJ whole genome shotgun (WGS) entry which is preliminary data.</text>
</comment>
<accession>A0A9N7UQ10</accession>
<sequence length="122" mass="13627">MARSSHLEDGGAAAGKAEEELCVVGLRRRSRSKSRRQKRRRTSESDGFQKLSTDTWTESGTEAPRGGAAPTLEETVRSFSREGFVFLKPRSEHVRTDEAVKHDPDTLTETLYCVFHCVGTEI</sequence>
<feature type="compositionally biased region" description="Polar residues" evidence="1">
    <location>
        <begin position="50"/>
        <end position="60"/>
    </location>
</feature>
<reference evidence="2" key="1">
    <citation type="submission" date="2020-03" db="EMBL/GenBank/DDBJ databases">
        <authorList>
            <person name="Weist P."/>
        </authorList>
    </citation>
    <scope>NUCLEOTIDE SEQUENCE</scope>
</reference>
<feature type="compositionally biased region" description="Basic residues" evidence="1">
    <location>
        <begin position="28"/>
        <end position="41"/>
    </location>
</feature>
<evidence type="ECO:0000313" key="2">
    <source>
        <dbReference type="EMBL" id="CAB1436647.1"/>
    </source>
</evidence>
<keyword evidence="3" id="KW-1185">Reference proteome</keyword>
<dbReference type="Proteomes" id="UP001153269">
    <property type="component" value="Unassembled WGS sequence"/>
</dbReference>
<dbReference type="AlphaFoldDB" id="A0A9N7UQ10"/>
<protein>
    <submittedName>
        <fullName evidence="2">Uncharacterized protein</fullName>
    </submittedName>
</protein>
<dbReference type="EMBL" id="CADEAL010001918">
    <property type="protein sequence ID" value="CAB1436647.1"/>
    <property type="molecule type" value="Genomic_DNA"/>
</dbReference>
<evidence type="ECO:0000256" key="1">
    <source>
        <dbReference type="SAM" id="MobiDB-lite"/>
    </source>
</evidence>
<proteinExistence type="predicted"/>
<gene>
    <name evidence="2" type="ORF">PLEPLA_LOCUS24680</name>
</gene>
<organism evidence="2 3">
    <name type="scientific">Pleuronectes platessa</name>
    <name type="common">European plaice</name>
    <dbReference type="NCBI Taxonomy" id="8262"/>
    <lineage>
        <taxon>Eukaryota</taxon>
        <taxon>Metazoa</taxon>
        <taxon>Chordata</taxon>
        <taxon>Craniata</taxon>
        <taxon>Vertebrata</taxon>
        <taxon>Euteleostomi</taxon>
        <taxon>Actinopterygii</taxon>
        <taxon>Neopterygii</taxon>
        <taxon>Teleostei</taxon>
        <taxon>Neoteleostei</taxon>
        <taxon>Acanthomorphata</taxon>
        <taxon>Carangaria</taxon>
        <taxon>Pleuronectiformes</taxon>
        <taxon>Pleuronectoidei</taxon>
        <taxon>Pleuronectidae</taxon>
        <taxon>Pleuronectes</taxon>
    </lineage>
</organism>
<feature type="region of interest" description="Disordered" evidence="1">
    <location>
        <begin position="28"/>
        <end position="72"/>
    </location>
</feature>
<evidence type="ECO:0000313" key="3">
    <source>
        <dbReference type="Proteomes" id="UP001153269"/>
    </source>
</evidence>
<name>A0A9N7UQ10_PLEPL</name>